<keyword evidence="1" id="KW-0614">Plasmid</keyword>
<evidence type="ECO:0000313" key="1">
    <source>
        <dbReference type="EMBL" id="QCL10045.1"/>
    </source>
</evidence>
<organism evidence="1">
    <name type="scientific">Rhizobium rhizogenes</name>
    <name type="common">Agrobacterium rhizogenes</name>
    <dbReference type="NCBI Taxonomy" id="359"/>
    <lineage>
        <taxon>Bacteria</taxon>
        <taxon>Pseudomonadati</taxon>
        <taxon>Pseudomonadota</taxon>
        <taxon>Alphaproteobacteria</taxon>
        <taxon>Hyphomicrobiales</taxon>
        <taxon>Rhizobiaceae</taxon>
        <taxon>Rhizobium/Agrobacterium group</taxon>
        <taxon>Rhizobium</taxon>
    </lineage>
</organism>
<geneLocation type="plasmid" evidence="1">
    <name>pColt5.8d</name>
</geneLocation>
<reference evidence="1" key="1">
    <citation type="submission" date="2018-12" db="EMBL/GenBank/DDBJ databases">
        <title>Three Rhizobium rhizogenes strains isolated from the same crown gall tumor carry diverse plasmids.</title>
        <authorList>
            <person name="Pulawska J."/>
            <person name="Kuzmanovic N."/>
        </authorList>
    </citation>
    <scope>NUCLEOTIDE SEQUENCE</scope>
    <source>
        <strain evidence="1">Colt5.8</strain>
        <plasmid evidence="1">pColt5.8d</plasmid>
    </source>
</reference>
<protein>
    <submittedName>
        <fullName evidence="1">Uncharacterized protein</fullName>
    </submittedName>
</protein>
<dbReference type="AlphaFoldDB" id="A0A7S5DS29"/>
<accession>A0A7S5DS29</accession>
<gene>
    <name evidence="1" type="ORF">pC5.8d_743</name>
</gene>
<dbReference type="EMBL" id="MK318974">
    <property type="protein sequence ID" value="QCL10045.1"/>
    <property type="molecule type" value="Genomic_DNA"/>
</dbReference>
<name>A0A7S5DS29_RHIRH</name>
<sequence>MALGRIRCAHLICIDQIGLDDPLAGLERAYIKAAGGVPSGQADKTIETSLAVPDPFSDRPMTQPACDASIEHNPVQRVVFERKIGADLSHYRADLRYRLNRDRRDDEPSTPARVDVFL</sequence>
<proteinExistence type="predicted"/>